<dbReference type="VEuPathDB" id="VectorBase:ASTE005283"/>
<dbReference type="AlphaFoldDB" id="A0A182YIC8"/>
<dbReference type="VEuPathDB" id="VectorBase:ASTEI082130"/>
<keyword evidence="3" id="KW-0677">Repeat</keyword>
<dbReference type="InterPro" id="IPR001611">
    <property type="entry name" value="Leu-rich_rpt"/>
</dbReference>
<dbReference type="Proteomes" id="UP000076408">
    <property type="component" value="Unassembled WGS sequence"/>
</dbReference>
<reference evidence="5" key="1">
    <citation type="journal article" date="2014" name="Genome Biol.">
        <title>Genome analysis of a major urban malaria vector mosquito, Anopheles stephensi.</title>
        <authorList>
            <person name="Jiang X."/>
            <person name="Peery A."/>
            <person name="Hall A.B."/>
            <person name="Sharma A."/>
            <person name="Chen X.G."/>
            <person name="Waterhouse R.M."/>
            <person name="Komissarov A."/>
            <person name="Riehle M.M."/>
            <person name="Shouche Y."/>
            <person name="Sharakhova M.V."/>
            <person name="Lawson D."/>
            <person name="Pakpour N."/>
            <person name="Arensburger P."/>
            <person name="Davidson V.L."/>
            <person name="Eiglmeier K."/>
            <person name="Emrich S."/>
            <person name="George P."/>
            <person name="Kennedy R.C."/>
            <person name="Mane S.P."/>
            <person name="Maslen G."/>
            <person name="Oringanje C."/>
            <person name="Qi Y."/>
            <person name="Settlage R."/>
            <person name="Tojo M."/>
            <person name="Tubio J.M."/>
            <person name="Unger M.F."/>
            <person name="Wang B."/>
            <person name="Vernick K.D."/>
            <person name="Ribeiro J.M."/>
            <person name="James A.A."/>
            <person name="Michel K."/>
            <person name="Riehle M.A."/>
            <person name="Luckhart S."/>
            <person name="Sharakhov I.V."/>
            <person name="Tu Z."/>
        </authorList>
    </citation>
    <scope>NUCLEOTIDE SEQUENCE [LARGE SCALE GENOMIC DNA]</scope>
    <source>
        <strain evidence="5">Indian</strain>
    </source>
</reference>
<dbReference type="Pfam" id="PF13855">
    <property type="entry name" value="LRR_8"/>
    <property type="match status" value="1"/>
</dbReference>
<dbReference type="PANTHER" id="PTHR24373:SF275">
    <property type="entry name" value="TIR DOMAIN-CONTAINING PROTEIN"/>
    <property type="match status" value="1"/>
</dbReference>
<reference evidence="4" key="2">
    <citation type="submission" date="2020-05" db="UniProtKB">
        <authorList>
            <consortium name="EnsemblMetazoa"/>
        </authorList>
    </citation>
    <scope>IDENTIFICATION</scope>
    <source>
        <strain evidence="4">Indian</strain>
    </source>
</reference>
<accession>A0A182YIC8</accession>
<dbReference type="InterPro" id="IPR050328">
    <property type="entry name" value="Dev_Immune_Receptor"/>
</dbReference>
<dbReference type="VEuPathDB" id="VectorBase:ASTEI20_032646"/>
<dbReference type="SUPFAM" id="SSF52058">
    <property type="entry name" value="L domain-like"/>
    <property type="match status" value="1"/>
</dbReference>
<dbReference type="InterPro" id="IPR032675">
    <property type="entry name" value="LRR_dom_sf"/>
</dbReference>
<dbReference type="OMA" id="RWVFIAM"/>
<evidence type="ECO:0000256" key="1">
    <source>
        <dbReference type="ARBA" id="ARBA00022614"/>
    </source>
</evidence>
<organism evidence="4 5">
    <name type="scientific">Anopheles stephensi</name>
    <name type="common">Indo-Pakistan malaria mosquito</name>
    <dbReference type="NCBI Taxonomy" id="30069"/>
    <lineage>
        <taxon>Eukaryota</taxon>
        <taxon>Metazoa</taxon>
        <taxon>Ecdysozoa</taxon>
        <taxon>Arthropoda</taxon>
        <taxon>Hexapoda</taxon>
        <taxon>Insecta</taxon>
        <taxon>Pterygota</taxon>
        <taxon>Neoptera</taxon>
        <taxon>Endopterygota</taxon>
        <taxon>Diptera</taxon>
        <taxon>Nematocera</taxon>
        <taxon>Culicoidea</taxon>
        <taxon>Culicidae</taxon>
        <taxon>Anophelinae</taxon>
        <taxon>Anopheles</taxon>
    </lineage>
</organism>
<evidence type="ECO:0008006" key="6">
    <source>
        <dbReference type="Google" id="ProtNLM"/>
    </source>
</evidence>
<evidence type="ECO:0000256" key="3">
    <source>
        <dbReference type="ARBA" id="ARBA00022737"/>
    </source>
</evidence>
<dbReference type="InterPro" id="IPR003591">
    <property type="entry name" value="Leu-rich_rpt_typical-subtyp"/>
</dbReference>
<protein>
    <recommendedName>
        <fullName evidence="6">Leucine rich immune protein (Coil-less)</fullName>
    </recommendedName>
</protein>
<evidence type="ECO:0000256" key="2">
    <source>
        <dbReference type="ARBA" id="ARBA00022729"/>
    </source>
</evidence>
<keyword evidence="5" id="KW-1185">Reference proteome</keyword>
<dbReference type="SMART" id="SM00369">
    <property type="entry name" value="LRR_TYP"/>
    <property type="match status" value="3"/>
</dbReference>
<keyword evidence="2" id="KW-0732">Signal</keyword>
<evidence type="ECO:0000313" key="4">
    <source>
        <dbReference type="EnsemblMetazoa" id="ASTEI082130-PA"/>
    </source>
</evidence>
<dbReference type="Gene3D" id="3.80.10.10">
    <property type="entry name" value="Ribonuclease Inhibitor"/>
    <property type="match status" value="1"/>
</dbReference>
<keyword evidence="1" id="KW-0433">Leucine-rich repeat</keyword>
<proteinExistence type="predicted"/>
<dbReference type="EnsemblMetazoa" id="ASTEI082130-RA">
    <property type="protein sequence ID" value="ASTEI082130-PA"/>
    <property type="gene ID" value="ASTEI082130"/>
</dbReference>
<dbReference type="PANTHER" id="PTHR24373">
    <property type="entry name" value="SLIT RELATED LEUCINE-RICH REPEAT NEURONAL PROTEIN"/>
    <property type="match status" value="1"/>
</dbReference>
<dbReference type="PROSITE" id="PS51450">
    <property type="entry name" value="LRR"/>
    <property type="match status" value="2"/>
</dbReference>
<evidence type="ECO:0000313" key="5">
    <source>
        <dbReference type="Proteomes" id="UP000076408"/>
    </source>
</evidence>
<name>A0A182YIC8_ANOST</name>
<sequence length="348" mass="40156">MASMRRYVRLLALITLWTVVSGYVYKCEPGTEPTVCSIWNLQYDADIVAKHPDRLPTVNYSFTVNTVQLLFERYYYTRHNQLERYDLTLHGTVLRNPPSVQIRDYRLRQVVIPANLQVGDFTDNAISVIETDPTEQYSVRYLDLSHNTLRDVANLTVLVQLQTLNLEGNRITTLEPNMFTRMDNLTHLYLGDNNFGAFDFHTLPKGLNVLWLMRNELRDLTLTSILLPRLRELNLEANLLSSLDMAALFTACPALEVVPIAYNTFAKKEAHRIVTELKRRGVSYYIGMERDGSADCDYDEFSVDDVCFSDSPMGDWSIWKGLFLLVLGVLVVCMFVLSVRWVWHQMAY</sequence>
<dbReference type="STRING" id="30069.A0A182YIC8"/>